<evidence type="ECO:0000313" key="6">
    <source>
        <dbReference type="EMBL" id="OXY81140.1"/>
    </source>
</evidence>
<dbReference type="SMART" id="SM00283">
    <property type="entry name" value="MA"/>
    <property type="match status" value="1"/>
</dbReference>
<gene>
    <name evidence="6" type="ORF">B6S08_13825</name>
</gene>
<dbReference type="InterPro" id="IPR004089">
    <property type="entry name" value="MCPsignal_dom"/>
</dbReference>
<dbReference type="AlphaFoldDB" id="A0A233RCM7"/>
<dbReference type="GO" id="GO:0016020">
    <property type="term" value="C:membrane"/>
    <property type="evidence" value="ECO:0007669"/>
    <property type="project" value="InterPro"/>
</dbReference>
<keyword evidence="1 2" id="KW-0807">Transducer</keyword>
<dbReference type="SMART" id="SM00086">
    <property type="entry name" value="PAC"/>
    <property type="match status" value="2"/>
</dbReference>
<evidence type="ECO:0000259" key="3">
    <source>
        <dbReference type="PROSITE" id="PS50111"/>
    </source>
</evidence>
<dbReference type="Pfam" id="PF00015">
    <property type="entry name" value="MCPsignal"/>
    <property type="match status" value="1"/>
</dbReference>
<dbReference type="PANTHER" id="PTHR24422:SF10">
    <property type="entry name" value="CHEMOTAXIS PROTEIN METHYLTRANSFERASE 2"/>
    <property type="match status" value="1"/>
</dbReference>
<dbReference type="PROSITE" id="PS50113">
    <property type="entry name" value="PAC"/>
    <property type="match status" value="2"/>
</dbReference>
<evidence type="ECO:0000259" key="5">
    <source>
        <dbReference type="PROSITE" id="PS50113"/>
    </source>
</evidence>
<dbReference type="InterPro" id="IPR050903">
    <property type="entry name" value="Bact_Chemotaxis_MeTrfase"/>
</dbReference>
<comment type="caution">
    <text evidence="6">The sequence shown here is derived from an EMBL/GenBank/DDBJ whole genome shotgun (WGS) entry which is preliminary data.</text>
</comment>
<dbReference type="InterPro" id="IPR001610">
    <property type="entry name" value="PAC"/>
</dbReference>
<dbReference type="NCBIfam" id="TIGR00229">
    <property type="entry name" value="sensory_box"/>
    <property type="match status" value="2"/>
</dbReference>
<feature type="domain" description="PAS" evidence="4">
    <location>
        <begin position="17"/>
        <end position="64"/>
    </location>
</feature>
<dbReference type="GO" id="GO:0006935">
    <property type="term" value="P:chemotaxis"/>
    <property type="evidence" value="ECO:0007669"/>
    <property type="project" value="InterPro"/>
</dbReference>
<dbReference type="SUPFAM" id="SSF58104">
    <property type="entry name" value="Methyl-accepting chemotaxis protein (MCP) signaling domain"/>
    <property type="match status" value="1"/>
</dbReference>
<dbReference type="EMBL" id="NBIM01000005">
    <property type="protein sequence ID" value="OXY81140.1"/>
    <property type="molecule type" value="Genomic_DNA"/>
</dbReference>
<keyword evidence="7" id="KW-1185">Reference proteome</keyword>
<dbReference type="PROSITE" id="PS50111">
    <property type="entry name" value="CHEMOTAXIS_TRANSDUC_2"/>
    <property type="match status" value="1"/>
</dbReference>
<dbReference type="RefSeq" id="WP_094201392.1">
    <property type="nucleotide sequence ID" value="NZ_NBIM01000005.1"/>
</dbReference>
<evidence type="ECO:0000256" key="1">
    <source>
        <dbReference type="ARBA" id="ARBA00023224"/>
    </source>
</evidence>
<sequence>MFSNGKLKQELLQYKEQNQHFSALLRAIRAHVAVIEFTPDGEVLNVNEDFLKVVGYTLEQVKGKHHQMFCEPGLVASPEYQTFWQRLRAGEHQQGTFPRITHDGRKIWLQATYFPVQDETGRVLKILKIASDITEKQHQLIRQQAVLTALDRSMAVIEFKVDGTVLSANDNFLSLMGYHLEQVVGQHHRLFCDEDFYRDHPHFWQELAACEHKSGRFKRVNASGEEIWLEATYNPILDEQGRVERVVKFASDITRRVLQSRRNQQASEQACEIAVKTSNIVEQGSNTLQTSVHLSTRVSQDLEQAMGIISRLNEQARNIEDIVATISSVADQTNLLALNAAIEAARAGEQGRGFAVVADEVRQLAGRTSRATAEIAQVVQQNRELTAQVSEAILEVSGVAEQGKQQAQEVESFMHEIHQGALAVQQTVAVLS</sequence>
<dbReference type="PROSITE" id="PS50112">
    <property type="entry name" value="PAS"/>
    <property type="match status" value="2"/>
</dbReference>
<feature type="domain" description="PAC" evidence="5">
    <location>
        <begin position="213"/>
        <end position="265"/>
    </location>
</feature>
<evidence type="ECO:0000256" key="2">
    <source>
        <dbReference type="PROSITE-ProRule" id="PRU00284"/>
    </source>
</evidence>
<organism evidence="6 7">
    <name type="scientific">Oceanimonas doudoroffii</name>
    <dbReference type="NCBI Taxonomy" id="84158"/>
    <lineage>
        <taxon>Bacteria</taxon>
        <taxon>Pseudomonadati</taxon>
        <taxon>Pseudomonadota</taxon>
        <taxon>Gammaproteobacteria</taxon>
        <taxon>Aeromonadales</taxon>
        <taxon>Aeromonadaceae</taxon>
        <taxon>Oceanimonas</taxon>
    </lineage>
</organism>
<dbReference type="InterPro" id="IPR000700">
    <property type="entry name" value="PAS-assoc_C"/>
</dbReference>
<dbReference type="CDD" id="cd00130">
    <property type="entry name" value="PAS"/>
    <property type="match status" value="2"/>
</dbReference>
<reference evidence="6 7" key="1">
    <citation type="submission" date="2017-08" db="EMBL/GenBank/DDBJ databases">
        <title>A Genome Sequence of Oceanimonas doudoroffii ATCC 27123T.</title>
        <authorList>
            <person name="Brennan M.A."/>
            <person name="Maclea K.S."/>
            <person name="Mcclelland W.D."/>
            <person name="Trachtenberg A.M."/>
        </authorList>
    </citation>
    <scope>NUCLEOTIDE SEQUENCE [LARGE SCALE GENOMIC DNA]</scope>
    <source>
        <strain evidence="6 7">ATCC 27123</strain>
    </source>
</reference>
<feature type="domain" description="PAS" evidence="4">
    <location>
        <begin position="156"/>
        <end position="186"/>
    </location>
</feature>
<dbReference type="PRINTS" id="PR00260">
    <property type="entry name" value="CHEMTRNSDUCR"/>
</dbReference>
<feature type="domain" description="PAC" evidence="5">
    <location>
        <begin position="93"/>
        <end position="145"/>
    </location>
</feature>
<evidence type="ECO:0008006" key="8">
    <source>
        <dbReference type="Google" id="ProtNLM"/>
    </source>
</evidence>
<dbReference type="GO" id="GO:0007165">
    <property type="term" value="P:signal transduction"/>
    <property type="evidence" value="ECO:0007669"/>
    <property type="project" value="UniProtKB-KW"/>
</dbReference>
<dbReference type="InterPro" id="IPR013656">
    <property type="entry name" value="PAS_4"/>
</dbReference>
<protein>
    <recommendedName>
        <fullName evidence="8">Chemotaxis protein</fullName>
    </recommendedName>
</protein>
<dbReference type="Gene3D" id="3.30.450.20">
    <property type="entry name" value="PAS domain"/>
    <property type="match status" value="2"/>
</dbReference>
<dbReference type="PANTHER" id="PTHR24422">
    <property type="entry name" value="CHEMOTAXIS PROTEIN METHYLTRANSFERASE"/>
    <property type="match status" value="1"/>
</dbReference>
<dbReference type="Proteomes" id="UP000242757">
    <property type="component" value="Unassembled WGS sequence"/>
</dbReference>
<proteinExistence type="predicted"/>
<dbReference type="OrthoDB" id="9765776at2"/>
<dbReference type="InterPro" id="IPR004090">
    <property type="entry name" value="Chemotax_Me-accpt_rcpt"/>
</dbReference>
<accession>A0A233RCM7</accession>
<dbReference type="InterPro" id="IPR000014">
    <property type="entry name" value="PAS"/>
</dbReference>
<dbReference type="SMART" id="SM00091">
    <property type="entry name" value="PAS"/>
    <property type="match status" value="2"/>
</dbReference>
<dbReference type="SUPFAM" id="SSF55785">
    <property type="entry name" value="PYP-like sensor domain (PAS domain)"/>
    <property type="match status" value="1"/>
</dbReference>
<name>A0A233RCM7_9GAMM</name>
<dbReference type="GO" id="GO:0004888">
    <property type="term" value="F:transmembrane signaling receptor activity"/>
    <property type="evidence" value="ECO:0007669"/>
    <property type="project" value="InterPro"/>
</dbReference>
<dbReference type="Pfam" id="PF08448">
    <property type="entry name" value="PAS_4"/>
    <property type="match status" value="2"/>
</dbReference>
<feature type="domain" description="Methyl-accepting transducer" evidence="3">
    <location>
        <begin position="242"/>
        <end position="432"/>
    </location>
</feature>
<dbReference type="InterPro" id="IPR035965">
    <property type="entry name" value="PAS-like_dom_sf"/>
</dbReference>
<evidence type="ECO:0000313" key="7">
    <source>
        <dbReference type="Proteomes" id="UP000242757"/>
    </source>
</evidence>
<dbReference type="Gene3D" id="1.10.287.950">
    <property type="entry name" value="Methyl-accepting chemotaxis protein"/>
    <property type="match status" value="1"/>
</dbReference>
<evidence type="ECO:0000259" key="4">
    <source>
        <dbReference type="PROSITE" id="PS50112"/>
    </source>
</evidence>